<dbReference type="InterPro" id="IPR036388">
    <property type="entry name" value="WH-like_DNA-bd_sf"/>
</dbReference>
<dbReference type="Pfam" id="PF13565">
    <property type="entry name" value="HTH_32"/>
    <property type="match status" value="1"/>
</dbReference>
<dbReference type="AlphaFoldDB" id="I3VIQ2"/>
<reference evidence="1" key="1">
    <citation type="submission" date="2012-04" db="EMBL/GenBank/DDBJ databases">
        <title>Characterization of mineral phosphate solubilization trait from soil metagenome.</title>
        <authorList>
            <person name="Chhabra S."/>
            <person name="Brazil D."/>
            <person name="Morrissey J."/>
            <person name="Burke J."/>
            <person name="O'Gara F."/>
            <person name="Dowling D."/>
        </authorList>
    </citation>
    <scope>NUCLEOTIDE SEQUENCE</scope>
</reference>
<sequence>MKPYPLELRQRIVEAVDQQLSTIEEIAGIFQVHSSYVYKLLRQRRDTKELAPLPHGGGASPKLEGADREVLVDLVAEQPDATLTELREGIRKRKRVSVSVSTVWRWLEGLALTRKKSRGGRVKRTR</sequence>
<proteinExistence type="predicted"/>
<protein>
    <submittedName>
        <fullName evidence="1">Transposase</fullName>
    </submittedName>
</protein>
<evidence type="ECO:0000313" key="1">
    <source>
        <dbReference type="EMBL" id="AFK79258.1"/>
    </source>
</evidence>
<dbReference type="EMBL" id="JQ970528">
    <property type="protein sequence ID" value="AFK79258.1"/>
    <property type="molecule type" value="Genomic_DNA"/>
</dbReference>
<dbReference type="SUPFAM" id="SSF46689">
    <property type="entry name" value="Homeodomain-like"/>
    <property type="match status" value="1"/>
</dbReference>
<name>I3VIQ2_9BACT</name>
<dbReference type="InterPro" id="IPR009057">
    <property type="entry name" value="Homeodomain-like_sf"/>
</dbReference>
<accession>I3VIQ2</accession>
<organism evidence="1">
    <name type="scientific">uncultured bacterium F41-01</name>
    <dbReference type="NCBI Taxonomy" id="1191437"/>
    <lineage>
        <taxon>Bacteria</taxon>
        <taxon>environmental samples</taxon>
    </lineage>
</organism>
<dbReference type="Gene3D" id="1.10.10.10">
    <property type="entry name" value="Winged helix-like DNA-binding domain superfamily/Winged helix DNA-binding domain"/>
    <property type="match status" value="1"/>
</dbReference>